<evidence type="ECO:0000313" key="3">
    <source>
        <dbReference type="Proteomes" id="UP001221898"/>
    </source>
</evidence>
<accession>A0AAD7W8D2</accession>
<dbReference type="EMBL" id="JAINUG010000215">
    <property type="protein sequence ID" value="KAJ8387210.1"/>
    <property type="molecule type" value="Genomic_DNA"/>
</dbReference>
<name>A0AAD7W8D2_9TELE</name>
<protein>
    <submittedName>
        <fullName evidence="2">Uncharacterized protein</fullName>
    </submittedName>
</protein>
<reference evidence="2" key="1">
    <citation type="journal article" date="2023" name="Science">
        <title>Genome structures resolve the early diversification of teleost fishes.</title>
        <authorList>
            <person name="Parey E."/>
            <person name="Louis A."/>
            <person name="Montfort J."/>
            <person name="Bouchez O."/>
            <person name="Roques C."/>
            <person name="Iampietro C."/>
            <person name="Lluch J."/>
            <person name="Castinel A."/>
            <person name="Donnadieu C."/>
            <person name="Desvignes T."/>
            <person name="Floi Bucao C."/>
            <person name="Jouanno E."/>
            <person name="Wen M."/>
            <person name="Mejri S."/>
            <person name="Dirks R."/>
            <person name="Jansen H."/>
            <person name="Henkel C."/>
            <person name="Chen W.J."/>
            <person name="Zahm M."/>
            <person name="Cabau C."/>
            <person name="Klopp C."/>
            <person name="Thompson A.W."/>
            <person name="Robinson-Rechavi M."/>
            <person name="Braasch I."/>
            <person name="Lecointre G."/>
            <person name="Bobe J."/>
            <person name="Postlethwait J.H."/>
            <person name="Berthelot C."/>
            <person name="Roest Crollius H."/>
            <person name="Guiguen Y."/>
        </authorList>
    </citation>
    <scope>NUCLEOTIDE SEQUENCE</scope>
    <source>
        <strain evidence="2">NC1722</strain>
    </source>
</reference>
<evidence type="ECO:0000256" key="1">
    <source>
        <dbReference type="SAM" id="MobiDB-lite"/>
    </source>
</evidence>
<feature type="region of interest" description="Disordered" evidence="1">
    <location>
        <begin position="75"/>
        <end position="126"/>
    </location>
</feature>
<comment type="caution">
    <text evidence="2">The sequence shown here is derived from an EMBL/GenBank/DDBJ whole genome shotgun (WGS) entry which is preliminary data.</text>
</comment>
<dbReference type="AlphaFoldDB" id="A0AAD7W8D2"/>
<evidence type="ECO:0000313" key="2">
    <source>
        <dbReference type="EMBL" id="KAJ8387210.1"/>
    </source>
</evidence>
<gene>
    <name evidence="2" type="ORF">AAFF_G00159290</name>
</gene>
<sequence>MLLQAALKVTCPSVIPGTLPGSVEPSGVNVCSASSICRLTVTTERQMRRFSLAVGDVRGRAADVSITESERWMRRNELGGARGTSAQSKGEETQRCAQTDARRSAASTNGTPDLFVPAGLEGRTSL</sequence>
<organism evidence="2 3">
    <name type="scientific">Aldrovandia affinis</name>
    <dbReference type="NCBI Taxonomy" id="143900"/>
    <lineage>
        <taxon>Eukaryota</taxon>
        <taxon>Metazoa</taxon>
        <taxon>Chordata</taxon>
        <taxon>Craniata</taxon>
        <taxon>Vertebrata</taxon>
        <taxon>Euteleostomi</taxon>
        <taxon>Actinopterygii</taxon>
        <taxon>Neopterygii</taxon>
        <taxon>Teleostei</taxon>
        <taxon>Notacanthiformes</taxon>
        <taxon>Halosauridae</taxon>
        <taxon>Aldrovandia</taxon>
    </lineage>
</organism>
<proteinExistence type="predicted"/>
<keyword evidence="3" id="KW-1185">Reference proteome</keyword>
<dbReference type="Proteomes" id="UP001221898">
    <property type="component" value="Unassembled WGS sequence"/>
</dbReference>